<evidence type="ECO:0000256" key="3">
    <source>
        <dbReference type="ARBA" id="ARBA00022679"/>
    </source>
</evidence>
<comment type="caution">
    <text evidence="12">The sequence shown here is derived from an EMBL/GenBank/DDBJ whole genome shotgun (WGS) entry which is preliminary data.</text>
</comment>
<comment type="catalytic activity">
    <reaction evidence="9">
        <text>D-xylulose + ATP = D-xylulose 5-phosphate + ADP + H(+)</text>
        <dbReference type="Rhea" id="RHEA:10964"/>
        <dbReference type="ChEBI" id="CHEBI:15378"/>
        <dbReference type="ChEBI" id="CHEBI:17140"/>
        <dbReference type="ChEBI" id="CHEBI:30616"/>
        <dbReference type="ChEBI" id="CHEBI:57737"/>
        <dbReference type="ChEBI" id="CHEBI:456216"/>
        <dbReference type="EC" id="2.7.1.17"/>
    </reaction>
</comment>
<dbReference type="GO" id="GO:0004856">
    <property type="term" value="F:D-xylulokinase activity"/>
    <property type="evidence" value="ECO:0007669"/>
    <property type="project" value="UniProtKB-EC"/>
</dbReference>
<dbReference type="NCBIfam" id="TIGR01312">
    <property type="entry name" value="XylB"/>
    <property type="match status" value="1"/>
</dbReference>
<dbReference type="AlphaFoldDB" id="A0A3L7A352"/>
<evidence type="ECO:0000256" key="1">
    <source>
        <dbReference type="ARBA" id="ARBA00009156"/>
    </source>
</evidence>
<dbReference type="CDD" id="cd07805">
    <property type="entry name" value="ASKHA_NBD_FGGY_CvXK-like"/>
    <property type="match status" value="1"/>
</dbReference>
<reference evidence="12 13" key="1">
    <citation type="submission" date="2018-10" db="EMBL/GenBank/DDBJ databases">
        <authorList>
            <person name="Li J."/>
        </authorList>
    </citation>
    <scope>NUCLEOTIDE SEQUENCE [LARGE SCALE GENOMIC DNA]</scope>
    <source>
        <strain evidence="12 13">IF 016277</strain>
    </source>
</reference>
<dbReference type="InterPro" id="IPR018484">
    <property type="entry name" value="FGGY_N"/>
</dbReference>
<gene>
    <name evidence="9 12" type="primary">xylB</name>
    <name evidence="12" type="ORF">D9V32_12040</name>
</gene>
<evidence type="ECO:0000256" key="6">
    <source>
        <dbReference type="ARBA" id="ARBA00022840"/>
    </source>
</evidence>
<dbReference type="InterPro" id="IPR050406">
    <property type="entry name" value="FGGY_Carb_Kinase"/>
</dbReference>
<evidence type="ECO:0000256" key="2">
    <source>
        <dbReference type="ARBA" id="ARBA00022629"/>
    </source>
</evidence>
<dbReference type="PIRSF" id="PIRSF000538">
    <property type="entry name" value="GlpK"/>
    <property type="match status" value="1"/>
</dbReference>
<keyword evidence="5 8" id="KW-0418">Kinase</keyword>
<organism evidence="12 13">
    <name type="scientific">Mycetocola tolaasinivorans</name>
    <dbReference type="NCBI Taxonomy" id="76635"/>
    <lineage>
        <taxon>Bacteria</taxon>
        <taxon>Bacillati</taxon>
        <taxon>Actinomycetota</taxon>
        <taxon>Actinomycetes</taxon>
        <taxon>Micrococcales</taxon>
        <taxon>Microbacteriaceae</taxon>
        <taxon>Mycetocola</taxon>
    </lineage>
</organism>
<accession>A0A3L7A352</accession>
<evidence type="ECO:0000256" key="5">
    <source>
        <dbReference type="ARBA" id="ARBA00022777"/>
    </source>
</evidence>
<dbReference type="InterPro" id="IPR018483">
    <property type="entry name" value="Carb_kinase_FGGY_CS"/>
</dbReference>
<keyword evidence="6 9" id="KW-0067">ATP-binding</keyword>
<keyword evidence="7 9" id="KW-0119">Carbohydrate metabolism</keyword>
<dbReference type="Proteomes" id="UP000272503">
    <property type="component" value="Unassembled WGS sequence"/>
</dbReference>
<dbReference type="Pfam" id="PF00370">
    <property type="entry name" value="FGGY_N"/>
    <property type="match status" value="1"/>
</dbReference>
<dbReference type="GO" id="GO:0042732">
    <property type="term" value="P:D-xylose metabolic process"/>
    <property type="evidence" value="ECO:0007669"/>
    <property type="project" value="UniProtKB-KW"/>
</dbReference>
<proteinExistence type="inferred from homology"/>
<keyword evidence="2 9" id="KW-0859">Xylose metabolism</keyword>
<dbReference type="Gene3D" id="3.30.420.40">
    <property type="match status" value="2"/>
</dbReference>
<feature type="domain" description="Carbohydrate kinase FGGY N-terminal" evidence="10">
    <location>
        <begin position="1"/>
        <end position="245"/>
    </location>
</feature>
<feature type="domain" description="Carbohydrate kinase FGGY C-terminal" evidence="11">
    <location>
        <begin position="255"/>
        <end position="443"/>
    </location>
</feature>
<dbReference type="InterPro" id="IPR043129">
    <property type="entry name" value="ATPase_NBD"/>
</dbReference>
<protein>
    <recommendedName>
        <fullName evidence="9">Xylulose kinase</fullName>
        <shortName evidence="9">Xylulokinase</shortName>
        <ecNumber evidence="9">2.7.1.17</ecNumber>
    </recommendedName>
</protein>
<dbReference type="GO" id="GO:0005997">
    <property type="term" value="P:xylulose metabolic process"/>
    <property type="evidence" value="ECO:0007669"/>
    <property type="project" value="InterPro"/>
</dbReference>
<dbReference type="EC" id="2.7.1.17" evidence="9"/>
<evidence type="ECO:0000313" key="13">
    <source>
        <dbReference type="Proteomes" id="UP000272503"/>
    </source>
</evidence>
<dbReference type="SUPFAM" id="SSF53067">
    <property type="entry name" value="Actin-like ATPase domain"/>
    <property type="match status" value="2"/>
</dbReference>
<dbReference type="RefSeq" id="WP_121649163.1">
    <property type="nucleotide sequence ID" value="NZ_RCUX01000009.1"/>
</dbReference>
<evidence type="ECO:0000256" key="9">
    <source>
        <dbReference type="RuleBase" id="RU364073"/>
    </source>
</evidence>
<name>A0A3L7A352_9MICO</name>
<evidence type="ECO:0000256" key="4">
    <source>
        <dbReference type="ARBA" id="ARBA00022741"/>
    </source>
</evidence>
<evidence type="ECO:0000313" key="12">
    <source>
        <dbReference type="EMBL" id="RLP74763.1"/>
    </source>
</evidence>
<dbReference type="InterPro" id="IPR018485">
    <property type="entry name" value="FGGY_C"/>
</dbReference>
<keyword evidence="13" id="KW-1185">Reference proteome</keyword>
<evidence type="ECO:0000256" key="8">
    <source>
        <dbReference type="RuleBase" id="RU003733"/>
    </source>
</evidence>
<dbReference type="OrthoDB" id="9782710at2"/>
<dbReference type="InterPro" id="IPR006000">
    <property type="entry name" value="Xylulokinase"/>
</dbReference>
<evidence type="ECO:0000259" key="10">
    <source>
        <dbReference type="Pfam" id="PF00370"/>
    </source>
</evidence>
<keyword evidence="4 9" id="KW-0547">Nucleotide-binding</keyword>
<dbReference type="GO" id="GO:0005524">
    <property type="term" value="F:ATP binding"/>
    <property type="evidence" value="ECO:0007669"/>
    <property type="project" value="UniProtKB-KW"/>
</dbReference>
<comment type="similarity">
    <text evidence="1 8">Belongs to the FGGY kinase family.</text>
</comment>
<sequence length="502" mass="53517">MIISHDLGTTGNKATLVANDGRLMSAITVHYDTDFGLGGKAEQDPHAWWDALARATRELLERANARPEDIDVVSFSGQMMGVVAIDDAGEPVFPSIIWADTRATAQTARLLDTVGMERGYQITGHRLNPTYSLAKTMWLRDTAPEAFARVRRILLAKDYIAFKLTGVQVTDRSDASSTNAYDQRAGTWSDELIAASGLSREIFPEIVDSTTVIGTITPDAARATGLIAGTPVVIGGGDGPMAALGAGIIDASSGAYACMGSSSWVSVAADAPLYDPQMRSMTFNHVIPGRFVPTATMQAGGASLQWIVDTISPATAADYAELLDAAENRQASGEGLYFLPHLLGERSPYWNPHARAAFVGLLRHHDRGHMTRAVLEGVAFNLLTGLRAFADCGTSVDRIDVIGGAANASALLQIFADMWGMPVARRDLVDEAGAIGAAVVAGVGVGIFENFEVAATLSQRSTGYEPDAAATERYAREYPVFLDAYSRLEPWFNALAEGDARA</sequence>
<keyword evidence="3 8" id="KW-0808">Transferase</keyword>
<dbReference type="PROSITE" id="PS00445">
    <property type="entry name" value="FGGY_KINASES_2"/>
    <property type="match status" value="1"/>
</dbReference>
<dbReference type="PANTHER" id="PTHR43095:SF5">
    <property type="entry name" value="XYLULOSE KINASE"/>
    <property type="match status" value="1"/>
</dbReference>
<evidence type="ECO:0000259" key="11">
    <source>
        <dbReference type="Pfam" id="PF02782"/>
    </source>
</evidence>
<dbReference type="EMBL" id="RCUX01000009">
    <property type="protein sequence ID" value="RLP74763.1"/>
    <property type="molecule type" value="Genomic_DNA"/>
</dbReference>
<dbReference type="InterPro" id="IPR000577">
    <property type="entry name" value="Carb_kinase_FGGY"/>
</dbReference>
<evidence type="ECO:0000256" key="7">
    <source>
        <dbReference type="ARBA" id="ARBA00023277"/>
    </source>
</evidence>
<dbReference type="PANTHER" id="PTHR43095">
    <property type="entry name" value="SUGAR KINASE"/>
    <property type="match status" value="1"/>
</dbReference>
<dbReference type="Pfam" id="PF02782">
    <property type="entry name" value="FGGY_C"/>
    <property type="match status" value="1"/>
</dbReference>